<protein>
    <submittedName>
        <fullName evidence="2">Uncharacterized protein</fullName>
    </submittedName>
</protein>
<dbReference type="AlphaFoldDB" id="A0A6G8ALK8"/>
<feature type="coiled-coil region" evidence="1">
    <location>
        <begin position="268"/>
        <end position="295"/>
    </location>
</feature>
<gene>
    <name evidence="2" type="ORF">G7081_01275</name>
</gene>
<sequence length="356" mass="41273">MFSKKKDINEYDYEYEYEEVGTGTDLEKSRYKKAVNSALPGISNVSNIQKNESVSTELKDLQNENARVTLLNEKVKQEVNDKQQEIDLLSKRIFDYQEAQKEIDKTLDTLRKNNSDEVSKLTKKINDFELEIQKLLSVNKELTRKVNENNVERESENNQQDVLLEENEKLKMMLQQQQNKFRQREQEFNERKVQNDKNISKEITLLKEKNIQLQEELRECTVDAQKPMQEVLNGKIEIADALVEAKSVSKQIINGAEVKAENIITNAINEGNIKAEEAEKLLSQAETNAQKIINQATFEANNRVSEAELQLRSIKEQAYDLYKDVMVVKEESAESFNNLTRRLSVFDQADTKIELL</sequence>
<dbReference type="RefSeq" id="WP_166006685.1">
    <property type="nucleotide sequence ID" value="NZ_CP049886.1"/>
</dbReference>
<dbReference type="EMBL" id="CP049886">
    <property type="protein sequence ID" value="QIL45815.1"/>
    <property type="molecule type" value="Genomic_DNA"/>
</dbReference>
<dbReference type="KEGG" id="vah:G7081_01275"/>
<evidence type="ECO:0000256" key="1">
    <source>
        <dbReference type="SAM" id="Coils"/>
    </source>
</evidence>
<proteinExistence type="predicted"/>
<reference evidence="2 3" key="1">
    <citation type="submission" date="2020-03" db="EMBL/GenBank/DDBJ databases">
        <title>Vagococcus sp. nov., isolated from beetles.</title>
        <authorList>
            <person name="Hyun D.-W."/>
            <person name="Bae J.-W."/>
        </authorList>
    </citation>
    <scope>NUCLEOTIDE SEQUENCE [LARGE SCALE GENOMIC DNA]</scope>
    <source>
        <strain evidence="2 3">HDW17A</strain>
    </source>
</reference>
<evidence type="ECO:0000313" key="3">
    <source>
        <dbReference type="Proteomes" id="UP000500890"/>
    </source>
</evidence>
<organism evidence="2 3">
    <name type="scientific">Vagococcus coleopterorum</name>
    <dbReference type="NCBI Taxonomy" id="2714946"/>
    <lineage>
        <taxon>Bacteria</taxon>
        <taxon>Bacillati</taxon>
        <taxon>Bacillota</taxon>
        <taxon>Bacilli</taxon>
        <taxon>Lactobacillales</taxon>
        <taxon>Enterococcaceae</taxon>
        <taxon>Vagococcus</taxon>
    </lineage>
</organism>
<name>A0A6G8ALK8_9ENTE</name>
<dbReference type="Proteomes" id="UP000500890">
    <property type="component" value="Chromosome"/>
</dbReference>
<keyword evidence="3" id="KW-1185">Reference proteome</keyword>
<evidence type="ECO:0000313" key="2">
    <source>
        <dbReference type="EMBL" id="QIL45815.1"/>
    </source>
</evidence>
<keyword evidence="1" id="KW-0175">Coiled coil</keyword>
<feature type="coiled-coil region" evidence="1">
    <location>
        <begin position="51"/>
        <end position="223"/>
    </location>
</feature>
<accession>A0A6G8ALK8</accession>